<evidence type="ECO:0000256" key="8">
    <source>
        <dbReference type="ARBA" id="ARBA00023002"/>
    </source>
</evidence>
<dbReference type="InterPro" id="IPR030934">
    <property type="entry name" value="Intein_C"/>
</dbReference>
<dbReference type="SUPFAM" id="SSF51998">
    <property type="entry name" value="PFL-like glycyl radical enzymes"/>
    <property type="match status" value="1"/>
</dbReference>
<evidence type="ECO:0000256" key="10">
    <source>
        <dbReference type="ARBA" id="ARBA00023285"/>
    </source>
</evidence>
<dbReference type="InterPro" id="IPR006141">
    <property type="entry name" value="Intein_N"/>
</dbReference>
<comment type="similarity">
    <text evidence="2">Belongs to the ribonucleoside diphosphate reductase class-2 family.</text>
</comment>
<dbReference type="InterPro" id="IPR004042">
    <property type="entry name" value="Intein_endonuc_central"/>
</dbReference>
<dbReference type="GO" id="GO:0004519">
    <property type="term" value="F:endonuclease activity"/>
    <property type="evidence" value="ECO:0007669"/>
    <property type="project" value="InterPro"/>
</dbReference>
<dbReference type="Pfam" id="PF14528">
    <property type="entry name" value="LAGLIDADG_3"/>
    <property type="match status" value="1"/>
</dbReference>
<proteinExistence type="inferred from homology"/>
<dbReference type="PANTHER" id="PTHR43371">
    <property type="entry name" value="VITAMIN B12-DEPENDENT RIBONUCLEOTIDE REDUCTASE"/>
    <property type="match status" value="1"/>
</dbReference>
<dbReference type="InterPro" id="IPR036844">
    <property type="entry name" value="Hint_dom_sf"/>
</dbReference>
<dbReference type="CDD" id="cd00081">
    <property type="entry name" value="Hint"/>
    <property type="match status" value="2"/>
</dbReference>
<dbReference type="InterPro" id="IPR000788">
    <property type="entry name" value="RNR_lg_C"/>
</dbReference>
<keyword evidence="9 13" id="KW-0215">Deoxyribonucleotide synthesis</keyword>
<evidence type="ECO:0000256" key="5">
    <source>
        <dbReference type="ARBA" id="ARBA00022741"/>
    </source>
</evidence>
<evidence type="ECO:0000256" key="1">
    <source>
        <dbReference type="ARBA" id="ARBA00001922"/>
    </source>
</evidence>
<dbReference type="Pfam" id="PF02867">
    <property type="entry name" value="Ribonuc_red_lgC"/>
    <property type="match status" value="1"/>
</dbReference>
<evidence type="ECO:0000256" key="2">
    <source>
        <dbReference type="ARBA" id="ARBA00007405"/>
    </source>
</evidence>
<protein>
    <recommendedName>
        <fullName evidence="13">Ribonucleoside-diphosphate reductase</fullName>
        <ecNumber evidence="13">1.17.4.1</ecNumber>
    </recommendedName>
</protein>
<dbReference type="SMART" id="SM00305">
    <property type="entry name" value="HintC"/>
    <property type="match status" value="1"/>
</dbReference>
<dbReference type="EC" id="1.17.4.1" evidence="13"/>
<dbReference type="InterPro" id="IPR003587">
    <property type="entry name" value="Hint_dom_N"/>
</dbReference>
<dbReference type="InterPro" id="IPR003586">
    <property type="entry name" value="Hint_dom_C"/>
</dbReference>
<dbReference type="InterPro" id="IPR027434">
    <property type="entry name" value="Homing_endonucl"/>
</dbReference>
<keyword evidence="4" id="KW-0237">DNA synthesis</keyword>
<keyword evidence="3" id="KW-0846">Cobalamin</keyword>
<dbReference type="GO" id="GO:0004748">
    <property type="term" value="F:ribonucleoside-diphosphate reductase activity, thioredoxin disulfide as acceptor"/>
    <property type="evidence" value="ECO:0007669"/>
    <property type="project" value="UniProtKB-EC"/>
</dbReference>
<dbReference type="GO" id="GO:0009263">
    <property type="term" value="P:deoxyribonucleotide biosynthetic process"/>
    <property type="evidence" value="ECO:0007669"/>
    <property type="project" value="UniProtKB-KW"/>
</dbReference>
<feature type="domain" description="DOD-type homing endonuclease" evidence="15">
    <location>
        <begin position="382"/>
        <end position="530"/>
    </location>
</feature>
<evidence type="ECO:0000256" key="9">
    <source>
        <dbReference type="ARBA" id="ARBA00023116"/>
    </source>
</evidence>
<keyword evidence="10" id="KW-0170">Cobalt</keyword>
<dbReference type="SMART" id="SM00306">
    <property type="entry name" value="HintN"/>
    <property type="match status" value="1"/>
</dbReference>
<dbReference type="InterPro" id="IPR024434">
    <property type="entry name" value="TSCPD_dom"/>
</dbReference>
<dbReference type="PRINTS" id="PR00379">
    <property type="entry name" value="INTEIN"/>
</dbReference>
<sequence length="1143" mass="124488">MTGIATISQRIWDMKYRFKSAAGDPIDQTIADTWRRVATALAAPESDPQVWAPRFERALSRFEFLPAGRILAGAGTGRTVTLFNCFVMGRIEDDLGAIFAHLREAALTMQQGGGIGYDFSTLRPKGALVKGVGADASGPLSFMDVWDSMCRTIMSAGARRGAMMATLRCDHPDIEDFIDAKREPGRLRMFNLSVLVTDAFMDAVREDRPWPLVFDGQVHREVRARGLWDRIMQATYAYAEPGVIFIDRVNGQNNLNYCEFISATNPCVTADSWVQTADGPRLVAELLDRPFTAVVDGAPFPSVEGFFRTGSKPVLRIVTRDGFTLRATADHLVRTVSQLTRDSRKEEWKGVGSLVPGDLVVLNDHGGGLRWDGAYGEAEGYLTGLLVGDGTLKEDKAVLSVWPGEAVANGPSSRPGVAGVMEAALAAAHSLPHRADFAGWSPVQGRGEQRMALGALKRIAGSLGMTPGDKRITPALERTSSDFYRGFLRGLFDADGTVLGDQAKGISVRLAQSDLDRLRAVQRMLLRLGIVGRIYEERRPSSLRLLPDGQGGRKPYQCSADHELIIAKDNLGRFAERVGFADHEKQAKLTAALNAYRRTPNRERFVAEVASVEEEGTKDVFDVRIPGIHAFDANGILVHNCGEQPLPPYGACLLGSINLAALVIDPFEETARLDTDRLKELTALAVRMMDNVVDASRFPLEPQAQEAHAKRRIGLGVTGLADALILCRTRYGGEAAVALTESWLRTIRNEAYRASALLAAEKGAFPLYDRDAYPNAPMVRGLDEDVRALIAEHGIRNALLTSIAPTGTISLFADNVSSGIEPVFSYSYERTVLMPDGTRRTEEVSDHAYRLFRARFGDEAPLPDWFVDAQSLTPAEHVVMQAAAQRHVDSSISKTINCPEDLPFDAFKDVYWQAYELGCKGCTTYRPNAVTGSVLSVKKEAAAPSPTQAADPTAAPGAMASSKPPDRPETLPGETYKVRWPDSDHAMYITINDIVENGRRRPFEVFINSKNMEHYAWTVALTRMISAVFRRGGEVGFVVEELKAVFDPRGGAWMQGRYVPSLLAAIGDVIERHLKAIGMLPDDGTADGTPTAPPSADAAPGSAPVVIGTESANLRQCPKCGQPGLIRQEGCDSCLNCGYSKCA</sequence>
<dbReference type="Pfam" id="PF14890">
    <property type="entry name" value="Intein_splicing"/>
    <property type="match status" value="1"/>
</dbReference>
<evidence type="ECO:0000256" key="4">
    <source>
        <dbReference type="ARBA" id="ARBA00022634"/>
    </source>
</evidence>
<gene>
    <name evidence="16" type="ORF">FH063_004995</name>
</gene>
<comment type="function">
    <text evidence="13">Provides the precursors necessary for DNA synthesis. Catalyzes the biosynthesis of deoxyribonucleotides from the corresponding ribonucleotides.</text>
</comment>
<dbReference type="InterPro" id="IPR004860">
    <property type="entry name" value="LAGLIDADG_dom"/>
</dbReference>
<evidence type="ECO:0000256" key="12">
    <source>
        <dbReference type="ARBA" id="ARBA00047754"/>
    </source>
</evidence>
<name>A0A5B0KX21_9PROT</name>
<evidence type="ECO:0000256" key="14">
    <source>
        <dbReference type="SAM" id="MobiDB-lite"/>
    </source>
</evidence>
<keyword evidence="5" id="KW-0547">Nucleotide-binding</keyword>
<evidence type="ECO:0000256" key="6">
    <source>
        <dbReference type="ARBA" id="ARBA00022813"/>
    </source>
</evidence>
<dbReference type="Pfam" id="PF00317">
    <property type="entry name" value="Ribonuc_red_lgN"/>
    <property type="match status" value="1"/>
</dbReference>
<feature type="compositionally biased region" description="Low complexity" evidence="14">
    <location>
        <begin position="942"/>
        <end position="960"/>
    </location>
</feature>
<evidence type="ECO:0000256" key="3">
    <source>
        <dbReference type="ARBA" id="ARBA00022628"/>
    </source>
</evidence>
<dbReference type="RefSeq" id="WP_149649835.1">
    <property type="nucleotide sequence ID" value="NZ_VEWN01000005.1"/>
</dbReference>
<dbReference type="PROSITE" id="PS50818">
    <property type="entry name" value="INTEIN_C_TER"/>
    <property type="match status" value="1"/>
</dbReference>
<feature type="region of interest" description="Disordered" evidence="14">
    <location>
        <begin position="1081"/>
        <end position="1103"/>
    </location>
</feature>
<dbReference type="Gene3D" id="3.20.70.20">
    <property type="match status" value="2"/>
</dbReference>
<evidence type="ECO:0000256" key="13">
    <source>
        <dbReference type="RuleBase" id="RU003410"/>
    </source>
</evidence>
<accession>A0A5B0KX21</accession>
<comment type="caution">
    <text evidence="16">The sequence shown here is derived from an EMBL/GenBank/DDBJ whole genome shotgun (WGS) entry which is preliminary data.</text>
</comment>
<evidence type="ECO:0000256" key="11">
    <source>
        <dbReference type="ARBA" id="ARBA00025437"/>
    </source>
</evidence>
<comment type="cofactor">
    <cofactor evidence="1">
        <name>adenosylcob(III)alamin</name>
        <dbReference type="ChEBI" id="CHEBI:18408"/>
    </cofactor>
</comment>
<comment type="function">
    <text evidence="11">Catalyzes the reduction of ribonucleotides to deoxyribonucleotides. May function to provide a pool of deoxyribonucleotide precursors for DNA repair during oxygen limitation and/or for immediate growth after restoration of oxygen.</text>
</comment>
<dbReference type="Gene3D" id="2.170.16.10">
    <property type="entry name" value="Hedgehog/Intein (Hint) domain"/>
    <property type="match status" value="2"/>
</dbReference>
<dbReference type="Proteomes" id="UP000325333">
    <property type="component" value="Unassembled WGS sequence"/>
</dbReference>
<evidence type="ECO:0000313" key="17">
    <source>
        <dbReference type="Proteomes" id="UP000325333"/>
    </source>
</evidence>
<dbReference type="NCBIfam" id="TIGR01443">
    <property type="entry name" value="intein_Cterm"/>
    <property type="match status" value="1"/>
</dbReference>
<dbReference type="SUPFAM" id="SSF51294">
    <property type="entry name" value="Hedgehog/intein (Hint) domain"/>
    <property type="match status" value="1"/>
</dbReference>
<dbReference type="Pfam" id="PF12637">
    <property type="entry name" value="TSCPD"/>
    <property type="match status" value="1"/>
</dbReference>
<organism evidence="16 17">
    <name type="scientific">Azospirillum argentinense</name>
    <dbReference type="NCBI Taxonomy" id="2970906"/>
    <lineage>
        <taxon>Bacteria</taxon>
        <taxon>Pseudomonadati</taxon>
        <taxon>Pseudomonadota</taxon>
        <taxon>Alphaproteobacteria</taxon>
        <taxon>Rhodospirillales</taxon>
        <taxon>Azospirillaceae</taxon>
        <taxon>Azospirillum</taxon>
    </lineage>
</organism>
<dbReference type="InterPro" id="IPR050862">
    <property type="entry name" value="RdRp_reductase_class-2"/>
</dbReference>
<dbReference type="PROSITE" id="PS50817">
    <property type="entry name" value="INTEIN_N_TER"/>
    <property type="match status" value="1"/>
</dbReference>
<dbReference type="InterPro" id="IPR006142">
    <property type="entry name" value="INTEIN"/>
</dbReference>
<feature type="region of interest" description="Disordered" evidence="14">
    <location>
        <begin position="942"/>
        <end position="975"/>
    </location>
</feature>
<dbReference type="GO" id="GO:0031419">
    <property type="term" value="F:cobalamin binding"/>
    <property type="evidence" value="ECO:0007669"/>
    <property type="project" value="UniProtKB-KW"/>
</dbReference>
<dbReference type="PANTHER" id="PTHR43371:SF1">
    <property type="entry name" value="RIBONUCLEOSIDE-DIPHOSPHATE REDUCTASE"/>
    <property type="match status" value="1"/>
</dbReference>
<evidence type="ECO:0000313" key="16">
    <source>
        <dbReference type="EMBL" id="KAA1056020.1"/>
    </source>
</evidence>
<dbReference type="InterPro" id="IPR013509">
    <property type="entry name" value="RNR_lsu_N"/>
</dbReference>
<evidence type="ECO:0000259" key="15">
    <source>
        <dbReference type="PROSITE" id="PS50819"/>
    </source>
</evidence>
<reference evidence="16 17" key="1">
    <citation type="submission" date="2019-07" db="EMBL/GenBank/DDBJ databases">
        <title>Genome sequencing of the stress-tolerant strain Azospirillum brasilense Az19.</title>
        <authorList>
            <person name="Maroniche G.A."/>
            <person name="Garcia J.E."/>
            <person name="Pagnussat L."/>
            <person name="Amenta M."/>
            <person name="Creus C.M."/>
        </authorList>
    </citation>
    <scope>NUCLEOTIDE SEQUENCE [LARGE SCALE GENOMIC DNA]</scope>
    <source>
        <strain evidence="16 17">Az19</strain>
    </source>
</reference>
<dbReference type="GO" id="GO:0016539">
    <property type="term" value="P:intein-mediated protein splicing"/>
    <property type="evidence" value="ECO:0007669"/>
    <property type="project" value="InterPro"/>
</dbReference>
<dbReference type="SUPFAM" id="SSF55608">
    <property type="entry name" value="Homing endonucleases"/>
    <property type="match status" value="1"/>
</dbReference>
<keyword evidence="6" id="KW-0068">Autocatalytic cleavage</keyword>
<keyword evidence="7" id="KW-0651">Protein splicing</keyword>
<dbReference type="GO" id="GO:0005524">
    <property type="term" value="F:ATP binding"/>
    <property type="evidence" value="ECO:0007669"/>
    <property type="project" value="InterPro"/>
</dbReference>
<dbReference type="PROSITE" id="PS50819">
    <property type="entry name" value="INTEIN_ENDONUCLEASE"/>
    <property type="match status" value="1"/>
</dbReference>
<dbReference type="UniPathway" id="UPA00326"/>
<comment type="similarity">
    <text evidence="13">Belongs to the ribonucleoside diphosphate reductase large chain family.</text>
</comment>
<dbReference type="EMBL" id="VEWN01000005">
    <property type="protein sequence ID" value="KAA1056020.1"/>
    <property type="molecule type" value="Genomic_DNA"/>
</dbReference>
<dbReference type="Gene3D" id="3.10.28.10">
    <property type="entry name" value="Homing endonucleases"/>
    <property type="match status" value="1"/>
</dbReference>
<evidence type="ECO:0000256" key="7">
    <source>
        <dbReference type="ARBA" id="ARBA00023000"/>
    </source>
</evidence>
<keyword evidence="8 13" id="KW-0560">Oxidoreductase</keyword>
<comment type="catalytic activity">
    <reaction evidence="12 13">
        <text>a 2'-deoxyribonucleoside 5'-diphosphate + [thioredoxin]-disulfide + H2O = a ribonucleoside 5'-diphosphate + [thioredoxin]-dithiol</text>
        <dbReference type="Rhea" id="RHEA:23252"/>
        <dbReference type="Rhea" id="RHEA-COMP:10698"/>
        <dbReference type="Rhea" id="RHEA-COMP:10700"/>
        <dbReference type="ChEBI" id="CHEBI:15377"/>
        <dbReference type="ChEBI" id="CHEBI:29950"/>
        <dbReference type="ChEBI" id="CHEBI:50058"/>
        <dbReference type="ChEBI" id="CHEBI:57930"/>
        <dbReference type="ChEBI" id="CHEBI:73316"/>
        <dbReference type="EC" id="1.17.4.1"/>
    </reaction>
</comment>
<dbReference type="AlphaFoldDB" id="A0A5B0KX21"/>
<dbReference type="GO" id="GO:0071897">
    <property type="term" value="P:DNA biosynthetic process"/>
    <property type="evidence" value="ECO:0007669"/>
    <property type="project" value="UniProtKB-KW"/>
</dbReference>